<evidence type="ECO:0000256" key="8">
    <source>
        <dbReference type="ARBA" id="ARBA00022989"/>
    </source>
</evidence>
<dbReference type="PANTHER" id="PTHR43520:SF8">
    <property type="entry name" value="P-TYPE CU(+) TRANSPORTER"/>
    <property type="match status" value="1"/>
</dbReference>
<dbReference type="Pfam" id="PF00403">
    <property type="entry name" value="HMA"/>
    <property type="match status" value="1"/>
</dbReference>
<dbReference type="InterPro" id="IPR036163">
    <property type="entry name" value="HMA_dom_sf"/>
</dbReference>
<feature type="transmembrane region" description="Helical" evidence="12">
    <location>
        <begin position="690"/>
        <end position="709"/>
    </location>
</feature>
<dbReference type="SFLD" id="SFLDG00002">
    <property type="entry name" value="C1.7:_P-type_atpase_like"/>
    <property type="match status" value="1"/>
</dbReference>
<evidence type="ECO:0000256" key="6">
    <source>
        <dbReference type="ARBA" id="ARBA00022840"/>
    </source>
</evidence>
<comment type="subcellular location">
    <subcellularLocation>
        <location evidence="12">Cell membrane</location>
    </subcellularLocation>
    <subcellularLocation>
        <location evidence="1">Endomembrane system</location>
        <topology evidence="1">Multi-pass membrane protein</topology>
    </subcellularLocation>
</comment>
<dbReference type="InterPro" id="IPR023299">
    <property type="entry name" value="ATPase_P-typ_cyto_dom_N"/>
</dbReference>
<dbReference type="SFLD" id="SFLDF00027">
    <property type="entry name" value="p-type_atpase"/>
    <property type="match status" value="1"/>
</dbReference>
<evidence type="ECO:0000256" key="3">
    <source>
        <dbReference type="ARBA" id="ARBA00022692"/>
    </source>
</evidence>
<evidence type="ECO:0000256" key="4">
    <source>
        <dbReference type="ARBA" id="ARBA00022723"/>
    </source>
</evidence>
<dbReference type="InterPro" id="IPR059000">
    <property type="entry name" value="ATPase_P-type_domA"/>
</dbReference>
<dbReference type="InterPro" id="IPR023298">
    <property type="entry name" value="ATPase_P-typ_TM_dom_sf"/>
</dbReference>
<dbReference type="NCBIfam" id="TIGR01494">
    <property type="entry name" value="ATPase_P-type"/>
    <property type="match status" value="1"/>
</dbReference>
<dbReference type="GO" id="GO:0016887">
    <property type="term" value="F:ATP hydrolysis activity"/>
    <property type="evidence" value="ECO:0007669"/>
    <property type="project" value="InterPro"/>
</dbReference>
<dbReference type="AlphaFoldDB" id="A0A1I1JCZ6"/>
<dbReference type="InterPro" id="IPR027256">
    <property type="entry name" value="P-typ_ATPase_IB"/>
</dbReference>
<protein>
    <recommendedName>
        <fullName evidence="10">P-type Cu(2+) transporter</fullName>
        <ecNumber evidence="10">7.2.2.9</ecNumber>
    </recommendedName>
</protein>
<dbReference type="SUPFAM" id="SSF56784">
    <property type="entry name" value="HAD-like"/>
    <property type="match status" value="1"/>
</dbReference>
<evidence type="ECO:0000256" key="12">
    <source>
        <dbReference type="RuleBase" id="RU362081"/>
    </source>
</evidence>
<evidence type="ECO:0000313" key="15">
    <source>
        <dbReference type="Proteomes" id="UP000182258"/>
    </source>
</evidence>
<feature type="transmembrane region" description="Helical" evidence="12">
    <location>
        <begin position="349"/>
        <end position="371"/>
    </location>
</feature>
<keyword evidence="7" id="KW-1278">Translocase</keyword>
<dbReference type="PRINTS" id="PR00119">
    <property type="entry name" value="CATATPASE"/>
</dbReference>
<dbReference type="InterPro" id="IPR036412">
    <property type="entry name" value="HAD-like_sf"/>
</dbReference>
<evidence type="ECO:0000256" key="2">
    <source>
        <dbReference type="ARBA" id="ARBA00006024"/>
    </source>
</evidence>
<dbReference type="PROSITE" id="PS01047">
    <property type="entry name" value="HMA_1"/>
    <property type="match status" value="1"/>
</dbReference>
<feature type="transmembrane region" description="Helical" evidence="12">
    <location>
        <begin position="196"/>
        <end position="215"/>
    </location>
</feature>
<feature type="transmembrane region" description="Helical" evidence="12">
    <location>
        <begin position="130"/>
        <end position="148"/>
    </location>
</feature>
<accession>A0A1I1JCZ6</accession>
<evidence type="ECO:0000256" key="10">
    <source>
        <dbReference type="ARBA" id="ARBA00038904"/>
    </source>
</evidence>
<dbReference type="OrthoDB" id="7762541at2"/>
<organism evidence="14 15">
    <name type="scientific">Devosia psychrophila</name>
    <dbReference type="NCBI Taxonomy" id="728005"/>
    <lineage>
        <taxon>Bacteria</taxon>
        <taxon>Pseudomonadati</taxon>
        <taxon>Pseudomonadota</taxon>
        <taxon>Alphaproteobacteria</taxon>
        <taxon>Hyphomicrobiales</taxon>
        <taxon>Devosiaceae</taxon>
        <taxon>Devosia</taxon>
    </lineage>
</organism>
<keyword evidence="4 12" id="KW-0479">Metal-binding</keyword>
<dbReference type="FunFam" id="3.30.70.100:FF:000005">
    <property type="entry name" value="Copper-exporting P-type ATPase A"/>
    <property type="match status" value="1"/>
</dbReference>
<dbReference type="RefSeq" id="WP_052952635.1">
    <property type="nucleotide sequence ID" value="NZ_FOMB01000005.1"/>
</dbReference>
<evidence type="ECO:0000313" key="14">
    <source>
        <dbReference type="EMBL" id="SFC46021.1"/>
    </source>
</evidence>
<gene>
    <name evidence="14" type="ORF">SAMN04488059_105146</name>
</gene>
<dbReference type="GO" id="GO:0055070">
    <property type="term" value="P:copper ion homeostasis"/>
    <property type="evidence" value="ECO:0007669"/>
    <property type="project" value="TreeGrafter"/>
</dbReference>
<dbReference type="InterPro" id="IPR006121">
    <property type="entry name" value="HMA_dom"/>
</dbReference>
<keyword evidence="8 12" id="KW-1133">Transmembrane helix</keyword>
<dbReference type="Pfam" id="PF00702">
    <property type="entry name" value="Hydrolase"/>
    <property type="match status" value="1"/>
</dbReference>
<proteinExistence type="inferred from homology"/>
<keyword evidence="6 12" id="KW-0067">ATP-binding</keyword>
<dbReference type="GO" id="GO:0005507">
    <property type="term" value="F:copper ion binding"/>
    <property type="evidence" value="ECO:0007669"/>
    <property type="project" value="TreeGrafter"/>
</dbReference>
<dbReference type="EMBL" id="FOMB01000005">
    <property type="protein sequence ID" value="SFC46021.1"/>
    <property type="molecule type" value="Genomic_DNA"/>
</dbReference>
<dbReference type="GO" id="GO:0005524">
    <property type="term" value="F:ATP binding"/>
    <property type="evidence" value="ECO:0007669"/>
    <property type="project" value="UniProtKB-UniRule"/>
</dbReference>
<dbReference type="InterPro" id="IPR044492">
    <property type="entry name" value="P_typ_ATPase_HD_dom"/>
</dbReference>
<comment type="catalytic activity">
    <reaction evidence="11">
        <text>Cu(2+)(in) + ATP + H2O = Cu(2+)(out) + ADP + phosphate + H(+)</text>
        <dbReference type="Rhea" id="RHEA:10376"/>
        <dbReference type="ChEBI" id="CHEBI:15377"/>
        <dbReference type="ChEBI" id="CHEBI:15378"/>
        <dbReference type="ChEBI" id="CHEBI:29036"/>
        <dbReference type="ChEBI" id="CHEBI:30616"/>
        <dbReference type="ChEBI" id="CHEBI:43474"/>
        <dbReference type="ChEBI" id="CHEBI:456216"/>
        <dbReference type="EC" id="7.2.2.9"/>
    </reaction>
</comment>
<dbReference type="SUPFAM" id="SSF55008">
    <property type="entry name" value="HMA, heavy metal-associated domain"/>
    <property type="match status" value="1"/>
</dbReference>
<dbReference type="SUPFAM" id="SSF81653">
    <property type="entry name" value="Calcium ATPase, transduction domain A"/>
    <property type="match status" value="1"/>
</dbReference>
<dbReference type="InterPro" id="IPR023214">
    <property type="entry name" value="HAD_sf"/>
</dbReference>
<keyword evidence="5 12" id="KW-0547">Nucleotide-binding</keyword>
<evidence type="ECO:0000256" key="5">
    <source>
        <dbReference type="ARBA" id="ARBA00022741"/>
    </source>
</evidence>
<dbReference type="Gene3D" id="3.40.1110.10">
    <property type="entry name" value="Calcium-transporting ATPase, cytoplasmic domain N"/>
    <property type="match status" value="1"/>
</dbReference>
<feature type="domain" description="HMA" evidence="13">
    <location>
        <begin position="8"/>
        <end position="70"/>
    </location>
</feature>
<dbReference type="FunFam" id="2.70.150.10:FF:000002">
    <property type="entry name" value="Copper-transporting ATPase 1, putative"/>
    <property type="match status" value="1"/>
</dbReference>
<dbReference type="InterPro" id="IPR008250">
    <property type="entry name" value="ATPase_P-typ_transduc_dom_A_sf"/>
</dbReference>
<comment type="similarity">
    <text evidence="2 12">Belongs to the cation transport ATPase (P-type) (TC 3.A.3) family. Type IB subfamily.</text>
</comment>
<feature type="transmembrane region" description="Helical" evidence="12">
    <location>
        <begin position="95"/>
        <end position="118"/>
    </location>
</feature>
<evidence type="ECO:0000256" key="1">
    <source>
        <dbReference type="ARBA" id="ARBA00004127"/>
    </source>
</evidence>
<name>A0A1I1JCZ6_9HYPH</name>
<dbReference type="GO" id="GO:0005886">
    <property type="term" value="C:plasma membrane"/>
    <property type="evidence" value="ECO:0007669"/>
    <property type="project" value="UniProtKB-SubCell"/>
</dbReference>
<dbReference type="SUPFAM" id="SSF81665">
    <property type="entry name" value="Calcium ATPase, transmembrane domain M"/>
    <property type="match status" value="1"/>
</dbReference>
<feature type="transmembrane region" description="Helical" evidence="12">
    <location>
        <begin position="377"/>
        <end position="400"/>
    </location>
</feature>
<sequence>MNEHVHSKPLSIDITGMTCASCVLRVEKSLLKVPGVTSASVNLATERATVHGGDGDALLSAIAKAGYTGSKTPEVHDHGGHHHHDEDAAILRRDVLIAGVLTLPVFVLEMLSHLYMPFHMALTALVPTQVLWVAYFIATSIVLFGPGWRFFKVGIPALLRGAPEMNSLVALGAGAAYLYSVVATFAPQLLPEGTRYIYYEAAAVIVTLILVGRWLEALAKGRTGEAIQRLVREQAKTARVQRDGKTVELPIEQVVAGDIILVRPGEKIAVDGEIVDGSSHVDESMISGESLPVSKTVGAAVVGGTLNTSGSFSFHATKVGGDTMLAQIIRMVEEAQGGKLPIQGVVDKITLWFVPAVIALAVLTFGVWAVFGPEPAYTFGLVNAVAVLIIACPCAMGLAVPTSIMVGTGRAAELGVLFRKSEALQQLRDAKVVAFDKTGTLTEGKPALTDLILDDDFEHDEVLALVAAVEAKSEHPIAAAIAAAAEKAALSLGVATEFQSHAGNGVTARVDGRLVSVGSQRYLGHLDFSDFANAIEKLADAGKTPVFAAIDDKLAAAIVVADSIKPTSKAVIAALHAIGLKTVMISGDNRRTAEVIARQLGIDEVRAEVLPAEKVSTIKALRAFGVVAYVGDGINDAPALAEADIGIAVGTGTDAAIESADVVLLGGDLGGVLNALAVSRATMRNIWENLGWAFGYNVLLIPLAAGVLYPAFGILLNPMIGAGAMALSSVFVVSNAQRLRTIKGVRP</sequence>
<dbReference type="NCBIfam" id="TIGR01511">
    <property type="entry name" value="ATPase-IB1_Cu"/>
    <property type="match status" value="1"/>
</dbReference>
<keyword evidence="9 12" id="KW-0472">Membrane</keyword>
<dbReference type="CDD" id="cd00371">
    <property type="entry name" value="HMA"/>
    <property type="match status" value="1"/>
</dbReference>
<dbReference type="EC" id="7.2.2.9" evidence="10"/>
<keyword evidence="3 12" id="KW-0812">Transmembrane</keyword>
<evidence type="ECO:0000256" key="7">
    <source>
        <dbReference type="ARBA" id="ARBA00022967"/>
    </source>
</evidence>
<dbReference type="SFLD" id="SFLDS00003">
    <property type="entry name" value="Haloacid_Dehalogenase"/>
    <property type="match status" value="1"/>
</dbReference>
<evidence type="ECO:0000256" key="11">
    <source>
        <dbReference type="ARBA" id="ARBA00047424"/>
    </source>
</evidence>
<dbReference type="GO" id="GO:0012505">
    <property type="term" value="C:endomembrane system"/>
    <property type="evidence" value="ECO:0007669"/>
    <property type="project" value="UniProtKB-SubCell"/>
</dbReference>
<feature type="transmembrane region" description="Helical" evidence="12">
    <location>
        <begin position="715"/>
        <end position="733"/>
    </location>
</feature>
<dbReference type="PANTHER" id="PTHR43520">
    <property type="entry name" value="ATP7, ISOFORM B"/>
    <property type="match status" value="1"/>
</dbReference>
<dbReference type="Gene3D" id="3.40.50.1000">
    <property type="entry name" value="HAD superfamily/HAD-like"/>
    <property type="match status" value="1"/>
</dbReference>
<dbReference type="InterPro" id="IPR018303">
    <property type="entry name" value="ATPase_P-typ_P_site"/>
</dbReference>
<dbReference type="Gene3D" id="3.30.70.100">
    <property type="match status" value="1"/>
</dbReference>
<evidence type="ECO:0000256" key="9">
    <source>
        <dbReference type="ARBA" id="ARBA00023136"/>
    </source>
</evidence>
<reference evidence="14 15" key="1">
    <citation type="submission" date="2016-10" db="EMBL/GenBank/DDBJ databases">
        <authorList>
            <person name="de Groot N.N."/>
        </authorList>
    </citation>
    <scope>NUCLEOTIDE SEQUENCE [LARGE SCALE GENOMIC DNA]</scope>
    <source>
        <strain evidence="14 15">CGMCC 1.10210</strain>
    </source>
</reference>
<dbReference type="Proteomes" id="UP000182258">
    <property type="component" value="Unassembled WGS sequence"/>
</dbReference>
<dbReference type="CDD" id="cd02094">
    <property type="entry name" value="P-type_ATPase_Cu-like"/>
    <property type="match status" value="1"/>
</dbReference>
<dbReference type="PROSITE" id="PS50846">
    <property type="entry name" value="HMA_2"/>
    <property type="match status" value="1"/>
</dbReference>
<dbReference type="InterPro" id="IPR017969">
    <property type="entry name" value="Heavy-metal-associated_CS"/>
</dbReference>
<keyword evidence="12" id="KW-1003">Cell membrane</keyword>
<dbReference type="NCBIfam" id="TIGR01525">
    <property type="entry name" value="ATPase-IB_hvy"/>
    <property type="match status" value="1"/>
</dbReference>
<dbReference type="PRINTS" id="PR00943">
    <property type="entry name" value="CUATPASE"/>
</dbReference>
<evidence type="ECO:0000259" key="13">
    <source>
        <dbReference type="PROSITE" id="PS50846"/>
    </source>
</evidence>
<feature type="transmembrane region" description="Helical" evidence="12">
    <location>
        <begin position="168"/>
        <end position="190"/>
    </location>
</feature>
<dbReference type="STRING" id="728005.SAMN04488059_105146"/>
<dbReference type="Pfam" id="PF00122">
    <property type="entry name" value="E1-E2_ATPase"/>
    <property type="match status" value="1"/>
</dbReference>
<dbReference type="PROSITE" id="PS00154">
    <property type="entry name" value="ATPASE_E1_E2"/>
    <property type="match status" value="1"/>
</dbReference>
<dbReference type="Gene3D" id="2.70.150.10">
    <property type="entry name" value="Calcium-transporting ATPase, cytoplasmic transduction domain A"/>
    <property type="match status" value="1"/>
</dbReference>
<dbReference type="GO" id="GO:0043682">
    <property type="term" value="F:P-type divalent copper transporter activity"/>
    <property type="evidence" value="ECO:0007669"/>
    <property type="project" value="UniProtKB-EC"/>
</dbReference>
<dbReference type="InterPro" id="IPR001757">
    <property type="entry name" value="P_typ_ATPase"/>
</dbReference>